<keyword evidence="2" id="KW-1185">Reference proteome</keyword>
<dbReference type="Gene3D" id="2.60.120.620">
    <property type="entry name" value="q2cbj1_9rhob like domain"/>
    <property type="match status" value="1"/>
</dbReference>
<proteinExistence type="predicted"/>
<gene>
    <name evidence="1" type="ORF">CCMP2556_LOCUS40916</name>
</gene>
<name>A0ABP0QA49_9DINO</name>
<organism evidence="1 2">
    <name type="scientific">Durusdinium trenchii</name>
    <dbReference type="NCBI Taxonomy" id="1381693"/>
    <lineage>
        <taxon>Eukaryota</taxon>
        <taxon>Sar</taxon>
        <taxon>Alveolata</taxon>
        <taxon>Dinophyceae</taxon>
        <taxon>Suessiales</taxon>
        <taxon>Symbiodiniaceae</taxon>
        <taxon>Durusdinium</taxon>
    </lineage>
</organism>
<dbReference type="EMBL" id="CAXAMN010024139">
    <property type="protein sequence ID" value="CAK9084036.1"/>
    <property type="molecule type" value="Genomic_DNA"/>
</dbReference>
<dbReference type="Proteomes" id="UP001642484">
    <property type="component" value="Unassembled WGS sequence"/>
</dbReference>
<evidence type="ECO:0008006" key="3">
    <source>
        <dbReference type="Google" id="ProtNLM"/>
    </source>
</evidence>
<evidence type="ECO:0000313" key="1">
    <source>
        <dbReference type="EMBL" id="CAK9084036.1"/>
    </source>
</evidence>
<accession>A0ABP0QA49</accession>
<sequence length="229" mass="25567">MDSLKLLSQNMLEFSRGLGDILAQETGINFSHSWNAMLSCYTGSRSYALHIDNPHKCGGAMELPDNGLRVTLVYYINPHWDPDSGYNGGGLDVSISDRRSEEVTGLGHRGLGAGSEEDSEVERFQNVRTLGCGIYRMVALRLNHLVKPSPRQLRQLHLRLLAPRSRCLVGSVRHRGLSHGSAGCPALGLHGQATESEGWSRKMTHRVRRMGKKRSVNQDPFNFRRLESF</sequence>
<evidence type="ECO:0000313" key="2">
    <source>
        <dbReference type="Proteomes" id="UP001642484"/>
    </source>
</evidence>
<reference evidence="1 2" key="1">
    <citation type="submission" date="2024-02" db="EMBL/GenBank/DDBJ databases">
        <authorList>
            <person name="Chen Y."/>
            <person name="Shah S."/>
            <person name="Dougan E. K."/>
            <person name="Thang M."/>
            <person name="Chan C."/>
        </authorList>
    </citation>
    <scope>NUCLEOTIDE SEQUENCE [LARGE SCALE GENOMIC DNA]</scope>
</reference>
<comment type="caution">
    <text evidence="1">The sequence shown here is derived from an EMBL/GenBank/DDBJ whole genome shotgun (WGS) entry which is preliminary data.</text>
</comment>
<protein>
    <recommendedName>
        <fullName evidence="3">Prolyl 4-hydroxylase alpha subunit Fe(2+) 2OG dioxygenase domain-containing protein</fullName>
    </recommendedName>
</protein>